<dbReference type="Gene3D" id="2.60.40.1220">
    <property type="match status" value="1"/>
</dbReference>
<organism evidence="6 7">
    <name type="scientific">Micromonospora lutea</name>
    <dbReference type="NCBI Taxonomy" id="419825"/>
    <lineage>
        <taxon>Bacteria</taxon>
        <taxon>Bacillati</taxon>
        <taxon>Actinomycetota</taxon>
        <taxon>Actinomycetes</taxon>
        <taxon>Micromonosporales</taxon>
        <taxon>Micromonosporaceae</taxon>
        <taxon>Micromonospora</taxon>
    </lineage>
</organism>
<keyword evidence="1 4" id="KW-0732">Signal</keyword>
<dbReference type="RefSeq" id="WP_204000932.1">
    <property type="nucleotide sequence ID" value="NZ_BOPB01000020.1"/>
</dbReference>
<evidence type="ECO:0000256" key="1">
    <source>
        <dbReference type="ARBA" id="ARBA00022729"/>
    </source>
</evidence>
<evidence type="ECO:0000256" key="4">
    <source>
        <dbReference type="SAM" id="SignalP"/>
    </source>
</evidence>
<dbReference type="InterPro" id="IPR007348">
    <property type="entry name" value="CopC_dom"/>
</dbReference>
<proteinExistence type="predicted"/>
<dbReference type="InterPro" id="IPR014755">
    <property type="entry name" value="Cu-Rt/internalin_Ig-like"/>
</dbReference>
<feature type="signal peptide" evidence="4">
    <location>
        <begin position="1"/>
        <end position="25"/>
    </location>
</feature>
<comment type="caution">
    <text evidence="6">The sequence shown here is derived from an EMBL/GenBank/DDBJ whole genome shotgun (WGS) entry which is preliminary data.</text>
</comment>
<name>A0ABQ4IYK6_9ACTN</name>
<keyword evidence="3" id="KW-0812">Transmembrane</keyword>
<sequence>MSTPARIYAVAAVAVATLVALLAFAARVDSTSSADSPLTVVSVVPADGAVVSAAPAAVHIRVSGRPDSARSHIAVYDNGSSRLDTGAVSPDGDDGLSQAIVLDRPAEIVVAYHVVSVDGRAVSGTVRFTVGATGGPAVSPPTAHAHSVDPFGATLLVIDGIALLVVVLLLFRRPARA</sequence>
<feature type="chain" id="PRO_5046262899" description="CopC domain-containing protein" evidence="4">
    <location>
        <begin position="26"/>
        <end position="177"/>
    </location>
</feature>
<feature type="domain" description="CopC" evidence="5">
    <location>
        <begin position="40"/>
        <end position="130"/>
    </location>
</feature>
<evidence type="ECO:0000313" key="7">
    <source>
        <dbReference type="Proteomes" id="UP000643165"/>
    </source>
</evidence>
<evidence type="ECO:0000256" key="2">
    <source>
        <dbReference type="ARBA" id="ARBA00023008"/>
    </source>
</evidence>
<keyword evidence="7" id="KW-1185">Reference proteome</keyword>
<evidence type="ECO:0000313" key="6">
    <source>
        <dbReference type="EMBL" id="GIJ22990.1"/>
    </source>
</evidence>
<dbReference type="InterPro" id="IPR014756">
    <property type="entry name" value="Ig_E-set"/>
</dbReference>
<dbReference type="Proteomes" id="UP000643165">
    <property type="component" value="Unassembled WGS sequence"/>
</dbReference>
<dbReference type="Pfam" id="PF04234">
    <property type="entry name" value="CopC"/>
    <property type="match status" value="1"/>
</dbReference>
<evidence type="ECO:0000256" key="3">
    <source>
        <dbReference type="SAM" id="Phobius"/>
    </source>
</evidence>
<feature type="transmembrane region" description="Helical" evidence="3">
    <location>
        <begin position="151"/>
        <end position="171"/>
    </location>
</feature>
<dbReference type="SUPFAM" id="SSF81296">
    <property type="entry name" value="E set domains"/>
    <property type="match status" value="1"/>
</dbReference>
<keyword evidence="3" id="KW-0472">Membrane</keyword>
<dbReference type="EMBL" id="BOPB01000020">
    <property type="protein sequence ID" value="GIJ22990.1"/>
    <property type="molecule type" value="Genomic_DNA"/>
</dbReference>
<reference evidence="6 7" key="1">
    <citation type="submission" date="2021-01" db="EMBL/GenBank/DDBJ databases">
        <title>Whole genome shotgun sequence of Verrucosispora lutea NBRC 106530.</title>
        <authorList>
            <person name="Komaki H."/>
            <person name="Tamura T."/>
        </authorList>
    </citation>
    <scope>NUCLEOTIDE SEQUENCE [LARGE SCALE GENOMIC DNA]</scope>
    <source>
        <strain evidence="6 7">NBRC 106530</strain>
    </source>
</reference>
<keyword evidence="3" id="KW-1133">Transmembrane helix</keyword>
<keyword evidence="2" id="KW-0186">Copper</keyword>
<accession>A0ABQ4IYK6</accession>
<evidence type="ECO:0000259" key="5">
    <source>
        <dbReference type="Pfam" id="PF04234"/>
    </source>
</evidence>
<protein>
    <recommendedName>
        <fullName evidence="5">CopC domain-containing protein</fullName>
    </recommendedName>
</protein>
<gene>
    <name evidence="6" type="ORF">Vlu01_36140</name>
</gene>